<protein>
    <recommendedName>
        <fullName evidence="2">Ubiquitin-like-conjugating enzyme ATG10</fullName>
    </recommendedName>
    <alternativeName>
        <fullName evidence="7">Autophagy-related protein 10</fullName>
    </alternativeName>
</protein>
<keyword evidence="9" id="KW-1185">Reference proteome</keyword>
<dbReference type="Proteomes" id="UP000073492">
    <property type="component" value="Unassembled WGS sequence"/>
</dbReference>
<proteinExistence type="inferred from homology"/>
<keyword evidence="6" id="KW-0072">Autophagy</keyword>
<keyword evidence="5" id="KW-0653">Protein transport</keyword>
<comment type="similarity">
    <text evidence="1">Belongs to the ATG10 family.</text>
</comment>
<dbReference type="PANTHER" id="PTHR14957:SF1">
    <property type="entry name" value="UBIQUITIN-LIKE-CONJUGATING ENZYME ATG10"/>
    <property type="match status" value="1"/>
</dbReference>
<evidence type="ECO:0000256" key="7">
    <source>
        <dbReference type="ARBA" id="ARBA00029833"/>
    </source>
</evidence>
<dbReference type="AlphaFoldDB" id="A0A139IES6"/>
<keyword evidence="5" id="KW-0813">Transport</keyword>
<dbReference type="OrthoDB" id="4089664at2759"/>
<dbReference type="GO" id="GO:0015031">
    <property type="term" value="P:protein transport"/>
    <property type="evidence" value="ECO:0007669"/>
    <property type="project" value="UniProtKB-KW"/>
</dbReference>
<dbReference type="InterPro" id="IPR007135">
    <property type="entry name" value="Atg3/Atg10"/>
</dbReference>
<keyword evidence="4" id="KW-0833">Ubl conjugation pathway</keyword>
<dbReference type="STRING" id="113226.A0A139IES6"/>
<evidence type="ECO:0000256" key="3">
    <source>
        <dbReference type="ARBA" id="ARBA00022679"/>
    </source>
</evidence>
<evidence type="ECO:0000256" key="6">
    <source>
        <dbReference type="ARBA" id="ARBA00023006"/>
    </source>
</evidence>
<evidence type="ECO:0000256" key="4">
    <source>
        <dbReference type="ARBA" id="ARBA00022786"/>
    </source>
</evidence>
<dbReference type="GO" id="GO:0061651">
    <property type="term" value="F:Atg12 conjugating enzyme activity"/>
    <property type="evidence" value="ECO:0007669"/>
    <property type="project" value="TreeGrafter"/>
</dbReference>
<sequence>MSLSKEAFENGIAKLSDSWQMLRDANEWEEVKVLQQYGVKFLRIRRSLRVSRAIRLPELPRSTHGENLEDDPEALQAGRSAAHDEVLTTYDIVLSPSYQVPVLYLKAEYASNSSSLSIAEMYRLLVPDAVRQQVEAVGVMGALSMTDNPVTSLPAYCVHPCRTQEAMQAVLNSRKAVPVEYLALWLGLAGGSVGLSVPVHLMQALKLERYATNAALGRQFTSNSMLESYCASQSLSLISISPPLSSSIGASPPSSSDSSRCRF</sequence>
<evidence type="ECO:0000313" key="8">
    <source>
        <dbReference type="EMBL" id="KXT13135.1"/>
    </source>
</evidence>
<keyword evidence="3" id="KW-0808">Transferase</keyword>
<name>A0A139IES6_9PEZI</name>
<dbReference type="EMBL" id="LFZO01000128">
    <property type="protein sequence ID" value="KXT13135.1"/>
    <property type="molecule type" value="Genomic_DNA"/>
</dbReference>
<evidence type="ECO:0000256" key="5">
    <source>
        <dbReference type="ARBA" id="ARBA00022927"/>
    </source>
</evidence>
<dbReference type="GO" id="GO:0005829">
    <property type="term" value="C:cytosol"/>
    <property type="evidence" value="ECO:0007669"/>
    <property type="project" value="TreeGrafter"/>
</dbReference>
<reference evidence="8 9" key="1">
    <citation type="submission" date="2015-07" db="EMBL/GenBank/DDBJ databases">
        <title>Comparative genomics of the Sigatoka disease complex on banana suggests a link between parallel evolutionary changes in Pseudocercospora fijiensis and Pseudocercospora eumusae and increased virulence on the banana host.</title>
        <authorList>
            <person name="Chang T.-C."/>
            <person name="Salvucci A."/>
            <person name="Crous P.W."/>
            <person name="Stergiopoulos I."/>
        </authorList>
    </citation>
    <scope>NUCLEOTIDE SEQUENCE [LARGE SCALE GENOMIC DNA]</scope>
    <source>
        <strain evidence="8 9">CBS 116634</strain>
    </source>
</reference>
<dbReference type="Gene3D" id="3.30.1460.50">
    <property type="match status" value="1"/>
</dbReference>
<evidence type="ECO:0000256" key="1">
    <source>
        <dbReference type="ARBA" id="ARBA00005696"/>
    </source>
</evidence>
<evidence type="ECO:0000256" key="2">
    <source>
        <dbReference type="ARBA" id="ARBA00021099"/>
    </source>
</evidence>
<comment type="caution">
    <text evidence="8">The sequence shown here is derived from an EMBL/GenBank/DDBJ whole genome shotgun (WGS) entry which is preliminary data.</text>
</comment>
<dbReference type="GO" id="GO:0000045">
    <property type="term" value="P:autophagosome assembly"/>
    <property type="evidence" value="ECO:0007669"/>
    <property type="project" value="TreeGrafter"/>
</dbReference>
<accession>A0A139IES6</accession>
<evidence type="ECO:0000313" key="9">
    <source>
        <dbReference type="Proteomes" id="UP000073492"/>
    </source>
</evidence>
<dbReference type="Pfam" id="PF03987">
    <property type="entry name" value="Autophagy_act_C"/>
    <property type="match status" value="1"/>
</dbReference>
<gene>
    <name evidence="8" type="ORF">AC579_5639</name>
</gene>
<dbReference type="PANTHER" id="PTHR14957">
    <property type="entry name" value="UBIQUITIN-LIKE-CONJUGATING ENZYME ATG10"/>
    <property type="match status" value="1"/>
</dbReference>
<organism evidence="8 9">
    <name type="scientific">Pseudocercospora musae</name>
    <dbReference type="NCBI Taxonomy" id="113226"/>
    <lineage>
        <taxon>Eukaryota</taxon>
        <taxon>Fungi</taxon>
        <taxon>Dikarya</taxon>
        <taxon>Ascomycota</taxon>
        <taxon>Pezizomycotina</taxon>
        <taxon>Dothideomycetes</taxon>
        <taxon>Dothideomycetidae</taxon>
        <taxon>Mycosphaerellales</taxon>
        <taxon>Mycosphaerellaceae</taxon>
        <taxon>Pseudocercospora</taxon>
    </lineage>
</organism>
<dbReference type="GO" id="GO:0000422">
    <property type="term" value="P:autophagy of mitochondrion"/>
    <property type="evidence" value="ECO:0007669"/>
    <property type="project" value="TreeGrafter"/>
</dbReference>
<dbReference type="GO" id="GO:0032446">
    <property type="term" value="P:protein modification by small protein conjugation"/>
    <property type="evidence" value="ECO:0007669"/>
    <property type="project" value="TreeGrafter"/>
</dbReference>